<accession>A0A2K9NZF8</accession>
<dbReference type="PANTHER" id="PTHR45982:SF1">
    <property type="entry name" value="REGULATOR OF CHROMOSOME CONDENSATION"/>
    <property type="match status" value="1"/>
</dbReference>
<sequence>MKRRIISLILAMSMLICMSNFGIVNSQGEENNDVDVSENVTLPEFEDKVTKQPVDTTPEPTELTFTQEPVETPESSKPQETIPSPALLDNNAGEEFSRQIEIKIATQDGIIVSNADVSVDEDHAVSDSNGIAHFDSIPEGKHILKVYAAGYRYKETVFVIPGNSKETYEHNTYLIQNESELMLLSDENDEETAYSEKVKKYSENFDYADGGGFNISYSRSVDGSVGTGVPVTQCNGYIYCFDSDATFAYNISNDSWSIYPVIPTYRAYAGVAAIGDIIYVIGGAGPNAAGNEVQAFNTNTKTWSQKSNMPQTGSYFNAHAVNGNIYIGGGIVSGNPAGSSPSDSSGEVSLYKYSPENDQWTIPVQKGEIHSLKGRVSTAANGRIYFTAGHDWYADQHSNDVYIYDTIDETWKRGEIRPSNSDNIGIFGGIFTNLGSCLYYQGGTSWFGGDDEGHKYTTEDRPCLYDPYYDSWMEFNLYDEKYKLDLVDYQSVTSYGSTIFIPENDNDSFRLKKVSVFNSYVNSPEMYRDHNIALGNSYILKVEDGKVMAKGKNDCGQLGNGTNIDSEDFTEVKAVWGNKRIAKAETRANTSYALTEDGVLYGWGDNSSAQLGDGTYVNKNVPVEILTGISDITAGVEHASALRQESSVSNYRIYSWGSNKEKQIDDESKVEYYDLPRGVDSGEIIEAGSYQSYRYNSLNGRKLYAWGKNDKGQLGGSMPNPFNYLNDYDNVKKIATGANHTAMICNDNQLYVFGDNTYGQLGRSLGENETYSSAPIRTGIYPENVFAGGNSTAYVLQGEVYQAGQVFDGNNASFKKVENTKNINEVAVGDKFSIGVDVNKTLWRWGSLTDDSSFELKSSKKYQKPLKSEYIYDFIDIDSQRAQTIGINSEGKLVAWGTGYYGDGTDKEVKHNAPHEIVLGDGVIPKSVERGKNFNLVLDTEGNVWGFGSNTNKPMGGTAGKYKVPTKISDISDVKQITAGDGFSIFLKNDGTLWGMGANNLGQLCQGNNTDSKVPVQITDKNNFTKVSAGDSFVAAIAGNEVYTWGEGTDGQLGNGTDSSANTPQKLQVSFDEPYEKFVDIKTSVNYCIALTNKGNVYSWGRNASGQLGHGDKVSRNIPAKVPGLSDIKSVFAENLQSFAIKNDGTVYAWGNGSNYQLGLNKTGTQQSPAVVTSLAGKEITEIVCGNGYSIALSRYGYMYSFGSNIDGCMPVYSEEAQKYSSIEIEDMRWLRKYMSDNIGNNITENISLPAKGPKGSKITWTSSHEGYISNTGEVHRPDAYGKDTDVTLTAAIGQYDDGEKARFDLTVLQDASIKPSTDVPIRSIGMEYDQMYPETAPDVYPEITAASMTVIDESKGIYQLTIRDDQYRCSEKAAPFFFWNARQGTFLPVDGCDDYRSVQFTVDPDALGKQIKVIVGIGDGLGYIDRKSILIQTSGSAETSVQAADSENIMTLAMENELTQEDISKDIEETGSAVTLAIGIDSSADMQKFDQGSTKRWASSVEGLIDSANKGTEIVLVDDTNYGYAKDAESAKNSLGLMMSKDYSGTTDAETMLARCEEALTEEESISTNGNKLITLFVQKITDKTALEEKVEELNNKGIAVYVMLLGGGYEGSREEIINCETELNLRLNVSELYGAFNNISQVMILSENETSVFSNGNIYNSDFRAGKHDFANVTANQFGASIASVLNIYGCLPAIASKIKGNTKSYNLFTEPDDVYNLTQGNAHEVKQSNAIAEYYQEMLGQYTNDNNITIKNADLSKYDVQQVIDKNLQYRFPVVVYKDNTASIITSKNSQGSYCINGTSSAISGTYNIIDTYSYLLSIANKTNIVNYVAEGEYLYDNIRFTKPYGYDKNDVEVYQKLDSGWGKTNVVEEQEWYVIPTPEPDLEIVRGVRTEFDGVVPNIYNANEKYKVKKYGDLQERTETWYYPYLFKATNIGAIGGDDQGKVNAIDPVTRAELFKILLESADVELENANPNAEYWARNYIRYMTQNIDIYAGKAIDDSYFYSEIPRDESAYIIKSVFMGAVEDTKVPNKLYTYSENMSCDQMSNWNSNKGLSDKWKINQYYLEAVRQLYCNKIMVGDGNSFNPKDTITRAEMCKSIMSCLFTLDEGLKNVRVVKDGEKTVYIMLYDSEMEPNQDYNLTISSRYMNDKGSEYQYTPEFFKNYFDMIGNKKVGFVISIRDVDFDQDTIGYNKFNQKYNQDITDERINSVISKTTDRVANIISNMKSGLTSANSGRSDKIQMPELYIGTPHLAHTGINDEVEFSTNPEKTTEQDLLDKYMYVTNVIYNNIASRFGEGNITGLYFGREDPDSMKDAYGNPTFAYKNRSQISEFIHRKNKSLFWIPYSTNETEWTNIAEAANTGKTLNTNEDLFDIVMMQPGLFYSNYEGGESGVESYNVELEPDNGYYNDQLRKVKDLYLSAANNQFYMCGVPYGQKITNTIISFEMEYDISLITGRIHNRERVKSAQKADNFMVTYNKYKDLINDANKSFAIYAGGPNEQNYSGIYNNEGNEILKNNNRHYFVNHPSFLASLDAEKTGNYDDPGSNMPYFSFYNGNINGVLNEYYAEDYNKLIYDMTCGLLYGETTFTQKCKNYLGWQ</sequence>
<dbReference type="Pfam" id="PF13540">
    <property type="entry name" value="RCC1_2"/>
    <property type="match status" value="2"/>
</dbReference>
<keyword evidence="4" id="KW-0732">Signal</keyword>
<dbReference type="PANTHER" id="PTHR45982">
    <property type="entry name" value="REGULATOR OF CHROMOSOME CONDENSATION"/>
    <property type="match status" value="1"/>
</dbReference>
<dbReference type="Proteomes" id="UP000235589">
    <property type="component" value="Chromosome"/>
</dbReference>
<feature type="signal peptide" evidence="4">
    <location>
        <begin position="1"/>
        <end position="22"/>
    </location>
</feature>
<organism evidence="6 7">
    <name type="scientific">Monoglobus pectinilyticus</name>
    <dbReference type="NCBI Taxonomy" id="1981510"/>
    <lineage>
        <taxon>Bacteria</taxon>
        <taxon>Bacillati</taxon>
        <taxon>Bacillota</taxon>
        <taxon>Clostridia</taxon>
        <taxon>Monoglobales</taxon>
        <taxon>Monoglobaceae</taxon>
        <taxon>Monoglobus</taxon>
    </lineage>
</organism>
<dbReference type="SUPFAM" id="SSF49478">
    <property type="entry name" value="Cna protein B-type domain"/>
    <property type="match status" value="1"/>
</dbReference>
<dbReference type="RefSeq" id="WP_102364726.1">
    <property type="nucleotide sequence ID" value="NZ_CP020991.1"/>
</dbReference>
<evidence type="ECO:0000256" key="3">
    <source>
        <dbReference type="SAM" id="MobiDB-lite"/>
    </source>
</evidence>
<evidence type="ECO:0000256" key="1">
    <source>
        <dbReference type="ARBA" id="ARBA00022658"/>
    </source>
</evidence>
<feature type="chain" id="PRO_5039562623" evidence="4">
    <location>
        <begin position="23"/>
        <end position="2600"/>
    </location>
</feature>
<dbReference type="Gene3D" id="2.120.10.80">
    <property type="entry name" value="Kelch-type beta propeller"/>
    <property type="match status" value="1"/>
</dbReference>
<dbReference type="GeneID" id="98061670"/>
<dbReference type="InterPro" id="IPR051553">
    <property type="entry name" value="Ran_GTPase-activating"/>
</dbReference>
<dbReference type="OrthoDB" id="27389at2"/>
<dbReference type="InterPro" id="IPR006652">
    <property type="entry name" value="Kelch_1"/>
</dbReference>
<dbReference type="InterPro" id="IPR000408">
    <property type="entry name" value="Reg_chr_condens"/>
</dbReference>
<reference evidence="6 7" key="1">
    <citation type="submission" date="2017-04" db="EMBL/GenBank/DDBJ databases">
        <title>Monoglobus pectinilyticus 14 draft genome.</title>
        <authorList>
            <person name="Kim C."/>
            <person name="Rosendale D.I."/>
            <person name="Kelly W.J."/>
            <person name="Tannock G.W."/>
            <person name="Patchett M.L."/>
            <person name="Jordens J.Z."/>
        </authorList>
    </citation>
    <scope>NUCLEOTIDE SEQUENCE [LARGE SCALE GENOMIC DNA]</scope>
    <source>
        <strain evidence="6 7">14</strain>
    </source>
</reference>
<protein>
    <submittedName>
        <fullName evidence="6">S-layer domain-containing protein</fullName>
    </submittedName>
</protein>
<dbReference type="KEGG" id="mpec:B9O19_00241"/>
<dbReference type="SUPFAM" id="SSF50985">
    <property type="entry name" value="RCC1/BLIP-II"/>
    <property type="match status" value="2"/>
</dbReference>
<evidence type="ECO:0000313" key="6">
    <source>
        <dbReference type="EMBL" id="AUO18425.1"/>
    </source>
</evidence>
<feature type="region of interest" description="Disordered" evidence="3">
    <location>
        <begin position="42"/>
        <end position="86"/>
    </location>
</feature>
<keyword evidence="7" id="KW-1185">Reference proteome</keyword>
<feature type="domain" description="SLH" evidence="5">
    <location>
        <begin position="2053"/>
        <end position="2115"/>
    </location>
</feature>
<dbReference type="PROSITE" id="PS51272">
    <property type="entry name" value="SLH"/>
    <property type="match status" value="1"/>
</dbReference>
<evidence type="ECO:0000313" key="7">
    <source>
        <dbReference type="Proteomes" id="UP000235589"/>
    </source>
</evidence>
<keyword evidence="1" id="KW-0344">Guanine-nucleotide releasing factor</keyword>
<dbReference type="Pfam" id="PF20578">
    <property type="entry name" value="aBig_2"/>
    <property type="match status" value="1"/>
</dbReference>
<dbReference type="InterPro" id="IPR046780">
    <property type="entry name" value="aBig_2"/>
</dbReference>
<feature type="compositionally biased region" description="Polar residues" evidence="3">
    <location>
        <begin position="53"/>
        <end position="82"/>
    </location>
</feature>
<dbReference type="PROSITE" id="PS50012">
    <property type="entry name" value="RCC1_3"/>
    <property type="match status" value="9"/>
</dbReference>
<dbReference type="Pfam" id="PF24681">
    <property type="entry name" value="Kelch_KLHDC2_KLHL20_DRC7"/>
    <property type="match status" value="1"/>
</dbReference>
<dbReference type="EMBL" id="CP020991">
    <property type="protein sequence ID" value="AUO18425.1"/>
    <property type="molecule type" value="Genomic_DNA"/>
</dbReference>
<evidence type="ECO:0000256" key="4">
    <source>
        <dbReference type="SAM" id="SignalP"/>
    </source>
</evidence>
<dbReference type="Pfam" id="PF25390">
    <property type="entry name" value="WD40_RLD"/>
    <property type="match status" value="1"/>
</dbReference>
<dbReference type="Pfam" id="PF00395">
    <property type="entry name" value="SLH"/>
    <property type="match status" value="1"/>
</dbReference>
<dbReference type="InterPro" id="IPR001119">
    <property type="entry name" value="SLH_dom"/>
</dbReference>
<dbReference type="SMART" id="SM00612">
    <property type="entry name" value="Kelch"/>
    <property type="match status" value="1"/>
</dbReference>
<evidence type="ECO:0000259" key="5">
    <source>
        <dbReference type="PROSITE" id="PS51272"/>
    </source>
</evidence>
<dbReference type="Pfam" id="PF00415">
    <property type="entry name" value="RCC1"/>
    <property type="match status" value="1"/>
</dbReference>
<dbReference type="Gene3D" id="2.130.10.30">
    <property type="entry name" value="Regulator of chromosome condensation 1/beta-lactamase-inhibitor protein II"/>
    <property type="match status" value="4"/>
</dbReference>
<gene>
    <name evidence="6" type="ORF">B9O19_00241</name>
</gene>
<dbReference type="PROSITE" id="PS00626">
    <property type="entry name" value="RCC1_2"/>
    <property type="match status" value="1"/>
</dbReference>
<keyword evidence="2" id="KW-0677">Repeat</keyword>
<dbReference type="InterPro" id="IPR015915">
    <property type="entry name" value="Kelch-typ_b-propeller"/>
</dbReference>
<dbReference type="InterPro" id="IPR009091">
    <property type="entry name" value="RCC1/BLIP-II"/>
</dbReference>
<proteinExistence type="predicted"/>
<dbReference type="PRINTS" id="PR00633">
    <property type="entry name" value="RCCNDNSATION"/>
</dbReference>
<name>A0A2K9NZF8_9FIRM</name>
<dbReference type="SUPFAM" id="SSF117281">
    <property type="entry name" value="Kelch motif"/>
    <property type="match status" value="1"/>
</dbReference>
<evidence type="ECO:0000256" key="2">
    <source>
        <dbReference type="ARBA" id="ARBA00022737"/>
    </source>
</evidence>
<dbReference type="InterPro" id="IPR058923">
    <property type="entry name" value="RCC1-like_dom"/>
</dbReference>